<dbReference type="GO" id="GO:0015031">
    <property type="term" value="P:protein transport"/>
    <property type="evidence" value="ECO:0007669"/>
    <property type="project" value="UniProtKB-KW"/>
</dbReference>
<proteinExistence type="inferred from homology"/>
<dbReference type="Pfam" id="PF03169">
    <property type="entry name" value="OPT"/>
    <property type="match status" value="1"/>
</dbReference>
<evidence type="ECO:0000256" key="3">
    <source>
        <dbReference type="ARBA" id="ARBA00022448"/>
    </source>
</evidence>
<sequence>MFTVRSSPVILNGTGLIPPATAINYVPWAIVGFIFQYVIRRRHFSWWTKYNYVLSAALDSGLAMSILVIFFCLQFPRNGTIGLNTIQSWWGNTVPFVGADSLGMPVRPLAPGQTFGPSSW</sequence>
<name>A0A4S4LYI5_9AGAM</name>
<dbReference type="PANTHER" id="PTHR22601">
    <property type="entry name" value="ISP4 LIKE PROTEIN"/>
    <property type="match status" value="1"/>
</dbReference>
<reference evidence="10 11" key="1">
    <citation type="submission" date="2019-02" db="EMBL/GenBank/DDBJ databases">
        <title>Genome sequencing of the rare red list fungi Bondarzewia mesenterica.</title>
        <authorList>
            <person name="Buettner E."/>
            <person name="Kellner H."/>
        </authorList>
    </citation>
    <scope>NUCLEOTIDE SEQUENCE [LARGE SCALE GENOMIC DNA]</scope>
    <source>
        <strain evidence="10 11">DSM 108281</strain>
    </source>
</reference>
<dbReference type="InterPro" id="IPR004648">
    <property type="entry name" value="Oligpept_transpt"/>
</dbReference>
<keyword evidence="4 9" id="KW-0812">Transmembrane</keyword>
<evidence type="ECO:0000256" key="6">
    <source>
        <dbReference type="ARBA" id="ARBA00022927"/>
    </source>
</evidence>
<evidence type="ECO:0000313" key="10">
    <source>
        <dbReference type="EMBL" id="THH17147.1"/>
    </source>
</evidence>
<keyword evidence="3" id="KW-0813">Transport</keyword>
<comment type="similarity">
    <text evidence="2">Belongs to the oligopeptide OPT transporter family.</text>
</comment>
<evidence type="ECO:0000256" key="5">
    <source>
        <dbReference type="ARBA" id="ARBA00022856"/>
    </source>
</evidence>
<evidence type="ECO:0000313" key="11">
    <source>
        <dbReference type="Proteomes" id="UP000310158"/>
    </source>
</evidence>
<dbReference type="InterPro" id="IPR004813">
    <property type="entry name" value="OPT"/>
</dbReference>
<evidence type="ECO:0000256" key="1">
    <source>
        <dbReference type="ARBA" id="ARBA00004141"/>
    </source>
</evidence>
<dbReference type="AlphaFoldDB" id="A0A4S4LYI5"/>
<comment type="subcellular location">
    <subcellularLocation>
        <location evidence="1">Membrane</location>
        <topology evidence="1">Multi-pass membrane protein</topology>
    </subcellularLocation>
</comment>
<dbReference type="GO" id="GO:0016020">
    <property type="term" value="C:membrane"/>
    <property type="evidence" value="ECO:0007669"/>
    <property type="project" value="UniProtKB-SubCell"/>
</dbReference>
<feature type="transmembrane region" description="Helical" evidence="9">
    <location>
        <begin position="20"/>
        <end position="39"/>
    </location>
</feature>
<protein>
    <submittedName>
        <fullName evidence="10">Uncharacterized protein</fullName>
    </submittedName>
</protein>
<keyword evidence="6" id="KW-0653">Protein transport</keyword>
<dbReference type="EMBL" id="SGPL01000124">
    <property type="protein sequence ID" value="THH17147.1"/>
    <property type="molecule type" value="Genomic_DNA"/>
</dbReference>
<evidence type="ECO:0000256" key="9">
    <source>
        <dbReference type="SAM" id="Phobius"/>
    </source>
</evidence>
<keyword evidence="8 9" id="KW-0472">Membrane</keyword>
<keyword evidence="7 9" id="KW-1133">Transmembrane helix</keyword>
<organism evidence="10 11">
    <name type="scientific">Bondarzewia mesenterica</name>
    <dbReference type="NCBI Taxonomy" id="1095465"/>
    <lineage>
        <taxon>Eukaryota</taxon>
        <taxon>Fungi</taxon>
        <taxon>Dikarya</taxon>
        <taxon>Basidiomycota</taxon>
        <taxon>Agaricomycotina</taxon>
        <taxon>Agaricomycetes</taxon>
        <taxon>Russulales</taxon>
        <taxon>Bondarzewiaceae</taxon>
        <taxon>Bondarzewia</taxon>
    </lineage>
</organism>
<accession>A0A4S4LYI5</accession>
<keyword evidence="5" id="KW-0571">Peptide transport</keyword>
<dbReference type="GO" id="GO:0035673">
    <property type="term" value="F:oligopeptide transmembrane transporter activity"/>
    <property type="evidence" value="ECO:0007669"/>
    <property type="project" value="InterPro"/>
</dbReference>
<evidence type="ECO:0000256" key="7">
    <source>
        <dbReference type="ARBA" id="ARBA00022989"/>
    </source>
</evidence>
<dbReference type="OrthoDB" id="9986677at2759"/>
<comment type="caution">
    <text evidence="10">The sequence shown here is derived from an EMBL/GenBank/DDBJ whole genome shotgun (WGS) entry which is preliminary data.</text>
</comment>
<evidence type="ECO:0000256" key="4">
    <source>
        <dbReference type="ARBA" id="ARBA00022692"/>
    </source>
</evidence>
<feature type="transmembrane region" description="Helical" evidence="9">
    <location>
        <begin position="51"/>
        <end position="71"/>
    </location>
</feature>
<evidence type="ECO:0000256" key="2">
    <source>
        <dbReference type="ARBA" id="ARBA00008807"/>
    </source>
</evidence>
<keyword evidence="11" id="KW-1185">Reference proteome</keyword>
<dbReference type="Proteomes" id="UP000310158">
    <property type="component" value="Unassembled WGS sequence"/>
</dbReference>
<evidence type="ECO:0000256" key="8">
    <source>
        <dbReference type="ARBA" id="ARBA00023136"/>
    </source>
</evidence>
<gene>
    <name evidence="10" type="ORF">EW146_g3619</name>
</gene>